<dbReference type="Gene3D" id="3.40.640.10">
    <property type="entry name" value="Type I PLP-dependent aspartate aminotransferase-like (Major domain)"/>
    <property type="match status" value="1"/>
</dbReference>
<evidence type="ECO:0000259" key="7">
    <source>
        <dbReference type="Pfam" id="PF00155"/>
    </source>
</evidence>
<dbReference type="RefSeq" id="WP_000808505.1">
    <property type="nucleotide sequence ID" value="NC_012472.1"/>
</dbReference>
<dbReference type="InterPro" id="IPR015422">
    <property type="entry name" value="PyrdxlP-dep_Trfase_small"/>
</dbReference>
<evidence type="ECO:0000256" key="5">
    <source>
        <dbReference type="ARBA" id="ARBA00022898"/>
    </source>
</evidence>
<dbReference type="PANTHER" id="PTHR46383:SF3">
    <property type="entry name" value="ASPARTATE AMINOTRANSFERASE-RELATED"/>
    <property type="match status" value="1"/>
</dbReference>
<dbReference type="KEGG" id="bcx:BCA_5038"/>
<reference evidence="8 9" key="1">
    <citation type="submission" date="2009-02" db="EMBL/GenBank/DDBJ databases">
        <title>Genome sequence of Bacillus cereus 03BB102.</title>
        <authorList>
            <person name="Dodson R.J."/>
            <person name="Jackson P."/>
            <person name="Munk A.C."/>
            <person name="Brettin T."/>
            <person name="Bruce D."/>
            <person name="Detter C."/>
            <person name="Tapia R."/>
            <person name="Han C."/>
            <person name="Sutton G."/>
            <person name="Sims D."/>
        </authorList>
    </citation>
    <scope>NUCLEOTIDE SEQUENCE [LARGE SCALE GENOMIC DNA]</scope>
    <source>
        <strain evidence="8 9">03BB102</strain>
    </source>
</reference>
<accession>A0A158RUD3</accession>
<protein>
    <recommendedName>
        <fullName evidence="6">Aminotransferase</fullName>
        <ecNumber evidence="6">2.6.1.-</ecNumber>
    </recommendedName>
</protein>
<dbReference type="CDD" id="cd00609">
    <property type="entry name" value="AAT_like"/>
    <property type="match status" value="1"/>
</dbReference>
<organism evidence="8 9">
    <name type="scientific">Bacillus cereus (strain 03BB102)</name>
    <dbReference type="NCBI Taxonomy" id="572264"/>
    <lineage>
        <taxon>Bacteria</taxon>
        <taxon>Bacillati</taxon>
        <taxon>Bacillota</taxon>
        <taxon>Bacilli</taxon>
        <taxon>Bacillales</taxon>
        <taxon>Bacillaceae</taxon>
        <taxon>Bacillus</taxon>
        <taxon>Bacillus cereus group</taxon>
    </lineage>
</organism>
<dbReference type="PANTHER" id="PTHR46383">
    <property type="entry name" value="ASPARTATE AMINOTRANSFERASE"/>
    <property type="match status" value="1"/>
</dbReference>
<dbReference type="EC" id="2.6.1.-" evidence="6"/>
<comment type="cofactor">
    <cofactor evidence="1 6">
        <name>pyridoxal 5'-phosphate</name>
        <dbReference type="ChEBI" id="CHEBI:597326"/>
    </cofactor>
</comment>
<proteinExistence type="inferred from homology"/>
<dbReference type="AlphaFoldDB" id="A0A158RUD3"/>
<dbReference type="EMBL" id="CP001407">
    <property type="protein sequence ID" value="ACO30962.1"/>
    <property type="molecule type" value="Genomic_DNA"/>
</dbReference>
<sequence length="396" mass="43920">MKQFELSRAAESLQPSGIRKFFDLAANMKGVISLGVGEPDFVTPWNVRQACIRSIEQGYTSYTANAGLLELRQEIAKYLKKQFAVSYDPNDEIIVTVGASQALDVAMRAIINPDDEILIIEPSFVSYAPLVTLAGGVPVPVATTLENEFKVQPEQIEAAITAKTKAILLCSPNNPTGAMLNKSELEEIAVIVEKYNLIVLSDEIYAELVYDEAYISFASIKNMREHTILISGFSKGFAMTGWRLGMIAAPVYFSELMLKIHQYSMMCAPTMSQFAALEALRAGNDEVIRMRDSYKKRRNFMTTSFNEMGLTCHVPGGAFYVFPSISSTGLSSAEFAEQLLLEEKVAVVPGSVFGESGEGFIRCSYATSLEQLMEAMKRMERFVENKKRTKHNTFCP</sequence>
<evidence type="ECO:0000313" key="9">
    <source>
        <dbReference type="Proteomes" id="UP000002210"/>
    </source>
</evidence>
<dbReference type="PROSITE" id="PS00105">
    <property type="entry name" value="AA_TRANSFER_CLASS_1"/>
    <property type="match status" value="1"/>
</dbReference>
<evidence type="ECO:0000256" key="1">
    <source>
        <dbReference type="ARBA" id="ARBA00001933"/>
    </source>
</evidence>
<evidence type="ECO:0000256" key="2">
    <source>
        <dbReference type="ARBA" id="ARBA00007441"/>
    </source>
</evidence>
<keyword evidence="4 6" id="KW-0808">Transferase</keyword>
<dbReference type="GO" id="GO:0030170">
    <property type="term" value="F:pyridoxal phosphate binding"/>
    <property type="evidence" value="ECO:0007669"/>
    <property type="project" value="InterPro"/>
</dbReference>
<dbReference type="FunFam" id="3.40.640.10:FF:000033">
    <property type="entry name" value="Aspartate aminotransferase"/>
    <property type="match status" value="1"/>
</dbReference>
<evidence type="ECO:0000313" key="8">
    <source>
        <dbReference type="EMBL" id="ACO30962.1"/>
    </source>
</evidence>
<keyword evidence="5" id="KW-0663">Pyridoxal phosphate</keyword>
<dbReference type="GO" id="GO:0006520">
    <property type="term" value="P:amino acid metabolic process"/>
    <property type="evidence" value="ECO:0007669"/>
    <property type="project" value="InterPro"/>
</dbReference>
<dbReference type="InterPro" id="IPR015421">
    <property type="entry name" value="PyrdxlP-dep_Trfase_major"/>
</dbReference>
<evidence type="ECO:0000256" key="3">
    <source>
        <dbReference type="ARBA" id="ARBA00022576"/>
    </source>
</evidence>
<dbReference type="GO" id="GO:0008483">
    <property type="term" value="F:transaminase activity"/>
    <property type="evidence" value="ECO:0007669"/>
    <property type="project" value="UniProtKB-KW"/>
</dbReference>
<evidence type="ECO:0000256" key="6">
    <source>
        <dbReference type="RuleBase" id="RU000481"/>
    </source>
</evidence>
<dbReference type="Pfam" id="PF00155">
    <property type="entry name" value="Aminotran_1_2"/>
    <property type="match status" value="1"/>
</dbReference>
<dbReference type="InterPro" id="IPR015424">
    <property type="entry name" value="PyrdxlP-dep_Trfase"/>
</dbReference>
<feature type="domain" description="Aminotransferase class I/classII large" evidence="7">
    <location>
        <begin position="30"/>
        <end position="378"/>
    </location>
</feature>
<dbReference type="SUPFAM" id="SSF53383">
    <property type="entry name" value="PLP-dependent transferases"/>
    <property type="match status" value="1"/>
</dbReference>
<evidence type="ECO:0000256" key="4">
    <source>
        <dbReference type="ARBA" id="ARBA00022679"/>
    </source>
</evidence>
<dbReference type="InterPro" id="IPR004839">
    <property type="entry name" value="Aminotransferase_I/II_large"/>
</dbReference>
<comment type="similarity">
    <text evidence="2 6">Belongs to the class-I pyridoxal-phosphate-dependent aminotransferase family.</text>
</comment>
<dbReference type="Gene3D" id="3.90.1150.10">
    <property type="entry name" value="Aspartate Aminotransferase, domain 1"/>
    <property type="match status" value="1"/>
</dbReference>
<dbReference type="PATRIC" id="fig|572264.18.peg.4960"/>
<name>A0A158RUD3_BACC3</name>
<dbReference type="InterPro" id="IPR004838">
    <property type="entry name" value="NHTrfase_class1_PyrdxlP-BS"/>
</dbReference>
<dbReference type="Proteomes" id="UP000002210">
    <property type="component" value="Chromosome"/>
</dbReference>
<dbReference type="InterPro" id="IPR050596">
    <property type="entry name" value="AspAT/PAT-like"/>
</dbReference>
<dbReference type="NCBIfam" id="NF005816">
    <property type="entry name" value="PRK07682.1"/>
    <property type="match status" value="1"/>
</dbReference>
<gene>
    <name evidence="8" type="ordered locus">BCA_5038</name>
</gene>
<keyword evidence="3 6" id="KW-0032">Aminotransferase</keyword>